<organism evidence="2 4">
    <name type="scientific">Nocardioides panaciterrulae</name>
    <dbReference type="NCBI Taxonomy" id="661492"/>
    <lineage>
        <taxon>Bacteria</taxon>
        <taxon>Bacillati</taxon>
        <taxon>Actinomycetota</taxon>
        <taxon>Actinomycetes</taxon>
        <taxon>Propionibacteriales</taxon>
        <taxon>Nocardioidaceae</taxon>
        <taxon>Nocardioides</taxon>
    </lineage>
</organism>
<protein>
    <recommendedName>
        <fullName evidence="1">DUF3850 domain-containing protein</fullName>
    </recommendedName>
</protein>
<dbReference type="Proteomes" id="UP000535511">
    <property type="component" value="Unassembled WGS sequence"/>
</dbReference>
<sequence length="152" mass="16589">MAHHTLKTWPNFFEAVWRGDKTFEVRIDDRGYQKGDTVTLSEWDRKDPCDCSGSDHGDRCAKFSGRTVTARVGHVMASTPPRGSQRGFVGNGYVVFSLCDPERHDGRARADSSGQSRVNVLIDTTDASEASRIMAAANRAAAAAKANLEGRS</sequence>
<accession>A0A7Y9J941</accession>
<comment type="caution">
    <text evidence="2">The sequence shown here is derived from an EMBL/GenBank/DDBJ whole genome shotgun (WGS) entry which is preliminary data.</text>
</comment>
<evidence type="ECO:0000313" key="2">
    <source>
        <dbReference type="EMBL" id="NYD39938.1"/>
    </source>
</evidence>
<dbReference type="Gene3D" id="2.30.130.30">
    <property type="entry name" value="Hypothetical protein"/>
    <property type="match status" value="1"/>
</dbReference>
<proteinExistence type="predicted"/>
<dbReference type="InterPro" id="IPR015947">
    <property type="entry name" value="PUA-like_sf"/>
</dbReference>
<dbReference type="AlphaFoldDB" id="A0A7Y9J941"/>
<dbReference type="EMBL" id="JACCBG010000001">
    <property type="protein sequence ID" value="NYD39938.1"/>
    <property type="molecule type" value="Genomic_DNA"/>
</dbReference>
<keyword evidence="4" id="KW-1185">Reference proteome</keyword>
<name>A0A7Y9J941_9ACTN</name>
<evidence type="ECO:0000259" key="1">
    <source>
        <dbReference type="Pfam" id="PF12961"/>
    </source>
</evidence>
<evidence type="ECO:0000313" key="4">
    <source>
        <dbReference type="Proteomes" id="UP000535511"/>
    </source>
</evidence>
<dbReference type="InterPro" id="IPR039440">
    <property type="entry name" value="DUF3850"/>
</dbReference>
<dbReference type="Pfam" id="PF12961">
    <property type="entry name" value="DUF3850"/>
    <property type="match status" value="1"/>
</dbReference>
<reference evidence="2 4" key="1">
    <citation type="submission" date="2020-07" db="EMBL/GenBank/DDBJ databases">
        <title>Sequencing the genomes of 1000 actinobacteria strains.</title>
        <authorList>
            <person name="Klenk H.-P."/>
        </authorList>
    </citation>
    <scope>NUCLEOTIDE SEQUENCE [LARGE SCALE GENOMIC DNA]</scope>
    <source>
        <strain evidence="2 4">DSM 21350</strain>
    </source>
</reference>
<feature type="domain" description="DUF3850" evidence="1">
    <location>
        <begin position="4"/>
        <end position="81"/>
    </location>
</feature>
<gene>
    <name evidence="2" type="ORF">BJZ21_000021</name>
    <name evidence="3" type="ORF">BJZ21_004053</name>
</gene>
<dbReference type="SUPFAM" id="SSF88697">
    <property type="entry name" value="PUA domain-like"/>
    <property type="match status" value="1"/>
</dbReference>
<evidence type="ECO:0000313" key="3">
    <source>
        <dbReference type="EMBL" id="NYD43970.1"/>
    </source>
</evidence>
<dbReference type="EMBL" id="JACCBG010000001">
    <property type="protein sequence ID" value="NYD43970.1"/>
    <property type="molecule type" value="Genomic_DNA"/>
</dbReference>
<dbReference type="RefSeq" id="WP_179661891.1">
    <property type="nucleotide sequence ID" value="NZ_JACCBG010000001.1"/>
</dbReference>